<keyword evidence="4 6" id="KW-0663">Pyridoxal phosphate</keyword>
<keyword evidence="8" id="KW-1185">Reference proteome</keyword>
<dbReference type="InterPro" id="IPR015421">
    <property type="entry name" value="PyrdxlP-dep_Trfase_major"/>
</dbReference>
<name>A0ABT5U391_9GAMM</name>
<protein>
    <submittedName>
        <fullName evidence="7">Pyridoxal-dependent decarboxylase</fullName>
    </submittedName>
</protein>
<evidence type="ECO:0000256" key="2">
    <source>
        <dbReference type="ARBA" id="ARBA00009533"/>
    </source>
</evidence>
<dbReference type="PANTHER" id="PTHR45677:SF8">
    <property type="entry name" value="CYSTEINE SULFINIC ACID DECARBOXYLASE"/>
    <property type="match status" value="1"/>
</dbReference>
<organism evidence="7 8">
    <name type="scientific">Spartinivicinus poritis</name>
    <dbReference type="NCBI Taxonomy" id="2994640"/>
    <lineage>
        <taxon>Bacteria</taxon>
        <taxon>Pseudomonadati</taxon>
        <taxon>Pseudomonadota</taxon>
        <taxon>Gammaproteobacteria</taxon>
        <taxon>Oceanospirillales</taxon>
        <taxon>Zooshikellaceae</taxon>
        <taxon>Spartinivicinus</taxon>
    </lineage>
</organism>
<dbReference type="PANTHER" id="PTHR45677">
    <property type="entry name" value="GLUTAMATE DECARBOXYLASE-RELATED"/>
    <property type="match status" value="1"/>
</dbReference>
<comment type="cofactor">
    <cofactor evidence="1 6">
        <name>pyridoxal 5'-phosphate</name>
        <dbReference type="ChEBI" id="CHEBI:597326"/>
    </cofactor>
</comment>
<dbReference type="InterPro" id="IPR015424">
    <property type="entry name" value="PyrdxlP-dep_Trfase"/>
</dbReference>
<evidence type="ECO:0000256" key="4">
    <source>
        <dbReference type="ARBA" id="ARBA00022898"/>
    </source>
</evidence>
<dbReference type="Gene3D" id="3.40.640.10">
    <property type="entry name" value="Type I PLP-dependent aspartate aminotransferase-like (Major domain)"/>
    <property type="match status" value="1"/>
</dbReference>
<comment type="caution">
    <text evidence="7">The sequence shown here is derived from an EMBL/GenBank/DDBJ whole genome shotgun (WGS) entry which is preliminary data.</text>
</comment>
<accession>A0ABT5U391</accession>
<dbReference type="SUPFAM" id="SSF53383">
    <property type="entry name" value="PLP-dependent transferases"/>
    <property type="match status" value="1"/>
</dbReference>
<keyword evidence="5 6" id="KW-0456">Lyase</keyword>
<reference evidence="7 8" key="1">
    <citation type="submission" date="2022-11" db="EMBL/GenBank/DDBJ databases">
        <title>Spartinivicinus poritis sp. nov., isolated from scleractinian coral Porites lutea.</title>
        <authorList>
            <person name="Zhang G."/>
            <person name="Cai L."/>
            <person name="Wei Q."/>
        </authorList>
    </citation>
    <scope>NUCLEOTIDE SEQUENCE [LARGE SCALE GENOMIC DNA]</scope>
    <source>
        <strain evidence="7 8">A2-2</strain>
    </source>
</reference>
<evidence type="ECO:0000313" key="7">
    <source>
        <dbReference type="EMBL" id="MDE1460838.1"/>
    </source>
</evidence>
<comment type="similarity">
    <text evidence="2 6">Belongs to the group II decarboxylase family.</text>
</comment>
<evidence type="ECO:0000313" key="8">
    <source>
        <dbReference type="Proteomes" id="UP001528823"/>
    </source>
</evidence>
<evidence type="ECO:0000256" key="6">
    <source>
        <dbReference type="RuleBase" id="RU000382"/>
    </source>
</evidence>
<dbReference type="InterPro" id="IPR002129">
    <property type="entry name" value="PyrdxlP-dep_de-COase"/>
</dbReference>
<evidence type="ECO:0000256" key="1">
    <source>
        <dbReference type="ARBA" id="ARBA00001933"/>
    </source>
</evidence>
<keyword evidence="3" id="KW-0210">Decarboxylase</keyword>
<proteinExistence type="inferred from homology"/>
<evidence type="ECO:0000256" key="3">
    <source>
        <dbReference type="ARBA" id="ARBA00022793"/>
    </source>
</evidence>
<dbReference type="RefSeq" id="WP_274687207.1">
    <property type="nucleotide sequence ID" value="NZ_JAPMOU010000002.1"/>
</dbReference>
<dbReference type="Pfam" id="PF00282">
    <property type="entry name" value="Pyridoxal_deC"/>
    <property type="match status" value="1"/>
</dbReference>
<sequence length="562" mass="62541">MNVNLEEVTLDSNKNLPNSLQSSDQLLPKSEFFHNSGRYVDNFFEKLKYGYQCIQAKEAQGPKFPVKAFCYEEKIEKNLISETGKNSAQVLENLANIVDGSIRPQSPHAVFNMVPNPMLDSIVAASLMQLYNVNAIMDTYGGKALLYEQQVARSIGKLVGWDQATGISCNGGKITLFYAIKSAITRIAPDADQKGIPNDLVILTADGAHYSLEHTCSLVGLGSQQCIRVPIHSSDGMQANELKAAFESQIAQGKRVAAIIACGGTTLDFLCDNTQVIHNTVTEVVDSHQLDYFPYLHLDSVIGWLWFSFMQAPTSIYQEMNIHLDIQLKIQSVLDKLQGMHRFDSFGVDFHKNALCPYASSFFISKALAITTRTENDGSVTERQYGELRAFDNTLENSRPASGIASAWTALQRLGKQGLRAYLAQLLASAEQIKASIRRYQHAKVLNDNSLGWEVIFSLKPSTTLVQQYEPHQLHEDFYRYITERTNAGDDVPSISIIKDFRMNYGENLGHGFICYNMRPGLTALQAEKLTGKIMTAFAQYEQAVETGVRCISGQELIAPIR</sequence>
<evidence type="ECO:0000256" key="5">
    <source>
        <dbReference type="ARBA" id="ARBA00023239"/>
    </source>
</evidence>
<dbReference type="Proteomes" id="UP001528823">
    <property type="component" value="Unassembled WGS sequence"/>
</dbReference>
<dbReference type="EMBL" id="JAPMOU010000002">
    <property type="protein sequence ID" value="MDE1460838.1"/>
    <property type="molecule type" value="Genomic_DNA"/>
</dbReference>
<gene>
    <name evidence="7" type="ORF">ORQ98_02535</name>
</gene>